<dbReference type="InterPro" id="IPR013805">
    <property type="entry name" value="GrpE_CC"/>
</dbReference>
<dbReference type="PANTHER" id="PTHR21237:SF23">
    <property type="entry name" value="GRPE PROTEIN HOMOLOG, MITOCHONDRIAL"/>
    <property type="match status" value="1"/>
</dbReference>
<dbReference type="PROSITE" id="PS01071">
    <property type="entry name" value="GRPE"/>
    <property type="match status" value="1"/>
</dbReference>
<dbReference type="Pfam" id="PF01025">
    <property type="entry name" value="GrpE"/>
    <property type="match status" value="1"/>
</dbReference>
<evidence type="ECO:0000256" key="2">
    <source>
        <dbReference type="ARBA" id="ARBA00023016"/>
    </source>
</evidence>
<evidence type="ECO:0000256" key="3">
    <source>
        <dbReference type="ARBA" id="ARBA00023186"/>
    </source>
</evidence>
<accession>A0ABQ5V407</accession>
<comment type="subcellular location">
    <subcellularLocation>
        <location evidence="4">Cytoplasm</location>
    </subcellularLocation>
</comment>
<evidence type="ECO:0000313" key="8">
    <source>
        <dbReference type="EMBL" id="GLQ22198.1"/>
    </source>
</evidence>
<dbReference type="SUPFAM" id="SSF51064">
    <property type="entry name" value="Head domain of nucleotide exchange factor GrpE"/>
    <property type="match status" value="1"/>
</dbReference>
<dbReference type="Proteomes" id="UP001161391">
    <property type="component" value="Unassembled WGS sequence"/>
</dbReference>
<comment type="similarity">
    <text evidence="1 4 6">Belongs to the GrpE family.</text>
</comment>
<evidence type="ECO:0000313" key="9">
    <source>
        <dbReference type="Proteomes" id="UP001161391"/>
    </source>
</evidence>
<keyword evidence="2 4" id="KW-0346">Stress response</keyword>
<proteinExistence type="inferred from homology"/>
<sequence length="238" mass="26061">MTGDSIHENGNGEMDEWDALQSQIDSETDGQSDRVGKRSPADLKRAADDFLKKHKHDVLAEDEDMSDSDSESDDASADAGAERIQELELQIATMRDQALRTMAEADNIRKRAEREVQSAKLYGVEKFAADILSVYDNLSRALHTIDGQAKEELGENARNLVEGIELTEKDLTAALMRHQIKPVAGFGEKFDPNVHQAVANIPHPDVEKGYVAAVMQQGFTIGDRTLRAAMVAVSTGPA</sequence>
<evidence type="ECO:0000256" key="4">
    <source>
        <dbReference type="HAMAP-Rule" id="MF_01151"/>
    </source>
</evidence>
<comment type="subunit">
    <text evidence="4">Homodimer.</text>
</comment>
<name>A0ABQ5V407_9PROT</name>
<dbReference type="RefSeq" id="WP_284386484.1">
    <property type="nucleotide sequence ID" value="NZ_BSNK01000001.1"/>
</dbReference>
<dbReference type="Gene3D" id="3.90.20.20">
    <property type="match status" value="1"/>
</dbReference>
<dbReference type="PANTHER" id="PTHR21237">
    <property type="entry name" value="GRPE PROTEIN"/>
    <property type="match status" value="1"/>
</dbReference>
<dbReference type="Gene3D" id="2.30.22.10">
    <property type="entry name" value="Head domain of nucleotide exchange factor GrpE"/>
    <property type="match status" value="1"/>
</dbReference>
<dbReference type="InterPro" id="IPR000740">
    <property type="entry name" value="GrpE"/>
</dbReference>
<evidence type="ECO:0000256" key="7">
    <source>
        <dbReference type="SAM" id="MobiDB-lite"/>
    </source>
</evidence>
<organism evidence="8 9">
    <name type="scientific">Algimonas ampicilliniresistens</name>
    <dbReference type="NCBI Taxonomy" id="1298735"/>
    <lineage>
        <taxon>Bacteria</taxon>
        <taxon>Pseudomonadati</taxon>
        <taxon>Pseudomonadota</taxon>
        <taxon>Alphaproteobacteria</taxon>
        <taxon>Maricaulales</taxon>
        <taxon>Robiginitomaculaceae</taxon>
        <taxon>Algimonas</taxon>
    </lineage>
</organism>
<dbReference type="InterPro" id="IPR009012">
    <property type="entry name" value="GrpE_head"/>
</dbReference>
<evidence type="ECO:0000256" key="5">
    <source>
        <dbReference type="RuleBase" id="RU000639"/>
    </source>
</evidence>
<dbReference type="PRINTS" id="PR00773">
    <property type="entry name" value="GRPEPROTEIN"/>
</dbReference>
<dbReference type="EMBL" id="BSNK01000001">
    <property type="protein sequence ID" value="GLQ22198.1"/>
    <property type="molecule type" value="Genomic_DNA"/>
</dbReference>
<keyword evidence="9" id="KW-1185">Reference proteome</keyword>
<dbReference type="HAMAP" id="MF_01151">
    <property type="entry name" value="GrpE"/>
    <property type="match status" value="1"/>
</dbReference>
<feature type="compositionally biased region" description="Acidic residues" evidence="7">
    <location>
        <begin position="60"/>
        <end position="76"/>
    </location>
</feature>
<protein>
    <recommendedName>
        <fullName evidence="4 5">Protein GrpE</fullName>
    </recommendedName>
    <alternativeName>
        <fullName evidence="4">HSP-70 cofactor</fullName>
    </alternativeName>
</protein>
<dbReference type="CDD" id="cd00446">
    <property type="entry name" value="GrpE"/>
    <property type="match status" value="1"/>
</dbReference>
<feature type="region of interest" description="Disordered" evidence="7">
    <location>
        <begin position="1"/>
        <end position="80"/>
    </location>
</feature>
<dbReference type="SUPFAM" id="SSF58014">
    <property type="entry name" value="Coiled-coil domain of nucleotide exchange factor GrpE"/>
    <property type="match status" value="1"/>
</dbReference>
<gene>
    <name evidence="4" type="primary">grpE</name>
    <name evidence="8" type="ORF">GCM10007853_00720</name>
</gene>
<reference evidence="8" key="1">
    <citation type="journal article" date="2014" name="Int. J. Syst. Evol. Microbiol.">
        <title>Complete genome of a new Firmicutes species belonging to the dominant human colonic microbiota ('Ruminococcus bicirculans') reveals two chromosomes and a selective capacity to utilize plant glucans.</title>
        <authorList>
            <consortium name="NISC Comparative Sequencing Program"/>
            <person name="Wegmann U."/>
            <person name="Louis P."/>
            <person name="Goesmann A."/>
            <person name="Henrissat B."/>
            <person name="Duncan S.H."/>
            <person name="Flint H.J."/>
        </authorList>
    </citation>
    <scope>NUCLEOTIDE SEQUENCE</scope>
    <source>
        <strain evidence="8">NBRC 108219</strain>
    </source>
</reference>
<evidence type="ECO:0000256" key="6">
    <source>
        <dbReference type="RuleBase" id="RU004478"/>
    </source>
</evidence>
<dbReference type="NCBIfam" id="NF010748">
    <property type="entry name" value="PRK14150.1"/>
    <property type="match status" value="1"/>
</dbReference>
<evidence type="ECO:0000256" key="1">
    <source>
        <dbReference type="ARBA" id="ARBA00009054"/>
    </source>
</evidence>
<keyword evidence="3 4" id="KW-0143">Chaperone</keyword>
<reference evidence="8" key="2">
    <citation type="submission" date="2023-01" db="EMBL/GenBank/DDBJ databases">
        <title>Draft genome sequence of Algimonas ampicilliniresistens strain NBRC 108219.</title>
        <authorList>
            <person name="Sun Q."/>
            <person name="Mori K."/>
        </authorList>
    </citation>
    <scope>NUCLEOTIDE SEQUENCE</scope>
    <source>
        <strain evidence="8">NBRC 108219</strain>
    </source>
</reference>
<comment type="function">
    <text evidence="4 5">Participates actively in the response to hyperosmotic and heat shock by preventing the aggregation of stress-denatured proteins, in association with DnaK and GrpE. It is the nucleotide exchange factor for DnaK and may function as a thermosensor. Unfolded proteins bind initially to DnaJ; upon interaction with the DnaJ-bound protein, DnaK hydrolyzes its bound ATP, resulting in the formation of a stable complex. GrpE releases ADP from DnaK; ATP binding to DnaK triggers the release of the substrate protein, thus completing the reaction cycle. Several rounds of ATP-dependent interactions between DnaJ, DnaK and GrpE are required for fully efficient folding.</text>
</comment>
<comment type="caution">
    <text evidence="8">The sequence shown here is derived from an EMBL/GenBank/DDBJ whole genome shotgun (WGS) entry which is preliminary data.</text>
</comment>
<feature type="compositionally biased region" description="Basic and acidic residues" evidence="7">
    <location>
        <begin position="31"/>
        <end position="51"/>
    </location>
</feature>
<keyword evidence="4" id="KW-0963">Cytoplasm</keyword>